<dbReference type="Proteomes" id="UP001151760">
    <property type="component" value="Unassembled WGS sequence"/>
</dbReference>
<dbReference type="EMBL" id="BQNB010015918">
    <property type="protein sequence ID" value="GJT45637.1"/>
    <property type="molecule type" value="Genomic_DNA"/>
</dbReference>
<protein>
    <submittedName>
        <fullName evidence="1">Villin 4</fullName>
    </submittedName>
</protein>
<evidence type="ECO:0000313" key="2">
    <source>
        <dbReference type="Proteomes" id="UP001151760"/>
    </source>
</evidence>
<accession>A0ABQ5E332</accession>
<reference evidence="1" key="1">
    <citation type="journal article" date="2022" name="Int. J. Mol. Sci.">
        <title>Draft Genome of Tanacetum Coccineum: Genomic Comparison of Closely Related Tanacetum-Family Plants.</title>
        <authorList>
            <person name="Yamashiro T."/>
            <person name="Shiraishi A."/>
            <person name="Nakayama K."/>
            <person name="Satake H."/>
        </authorList>
    </citation>
    <scope>NUCLEOTIDE SEQUENCE</scope>
</reference>
<dbReference type="Gene3D" id="3.40.20.10">
    <property type="entry name" value="Severin"/>
    <property type="match status" value="2"/>
</dbReference>
<dbReference type="PANTHER" id="PTHR11977">
    <property type="entry name" value="VILLIN"/>
    <property type="match status" value="1"/>
</dbReference>
<keyword evidence="2" id="KW-1185">Reference proteome</keyword>
<reference evidence="1" key="2">
    <citation type="submission" date="2022-01" db="EMBL/GenBank/DDBJ databases">
        <authorList>
            <person name="Yamashiro T."/>
            <person name="Shiraishi A."/>
            <person name="Satake H."/>
            <person name="Nakayama K."/>
        </authorList>
    </citation>
    <scope>NUCLEOTIDE SEQUENCE</scope>
</reference>
<proteinExistence type="predicted"/>
<dbReference type="PANTHER" id="PTHR11977:SF138">
    <property type="entry name" value="VILLIN-4"/>
    <property type="match status" value="1"/>
</dbReference>
<comment type="caution">
    <text evidence="1">The sequence shown here is derived from an EMBL/GenBank/DDBJ whole genome shotgun (WGS) entry which is preliminary data.</text>
</comment>
<gene>
    <name evidence="1" type="ORF">Tco_0954352</name>
</gene>
<dbReference type="SUPFAM" id="SSF55753">
    <property type="entry name" value="Actin depolymerizing proteins"/>
    <property type="match status" value="2"/>
</dbReference>
<feature type="non-terminal residue" evidence="1">
    <location>
        <position position="1"/>
    </location>
</feature>
<sequence>STIQCMNKGFMDMGESNFNGLWGWHGPLSILKLREWNVPRGLRRLYTLKESSTGGNWRNNISASLIEGSSDEMLIKEVNVNRTDGHTIAMNTGSSSITLASRMLVDGSRPENMQANQVEHVASSLNFSYCYILQNGSFVFTWIGYLTTLEVQELVERQLDVIKNSISEKELPDETYKEDRVALFRVQGSRPENMQAIQFKHVASSLNFSYCYILQNGSFVFTWIGYLTTLEVQELVERQLNVIKVEKLITFAIDPTIGIVKEAADKPRPPSPSRGDWQQVGANDIASEILQDELPLANRMEVAELRMLRWTCGKMMLDMINNGVYRAELEVETIINKMREGRLRWFGHHF</sequence>
<dbReference type="InterPro" id="IPR029006">
    <property type="entry name" value="ADF-H/Gelsolin-like_dom_sf"/>
</dbReference>
<dbReference type="InterPro" id="IPR007122">
    <property type="entry name" value="Villin/Gelsolin"/>
</dbReference>
<organism evidence="1 2">
    <name type="scientific">Tanacetum coccineum</name>
    <dbReference type="NCBI Taxonomy" id="301880"/>
    <lineage>
        <taxon>Eukaryota</taxon>
        <taxon>Viridiplantae</taxon>
        <taxon>Streptophyta</taxon>
        <taxon>Embryophyta</taxon>
        <taxon>Tracheophyta</taxon>
        <taxon>Spermatophyta</taxon>
        <taxon>Magnoliopsida</taxon>
        <taxon>eudicotyledons</taxon>
        <taxon>Gunneridae</taxon>
        <taxon>Pentapetalae</taxon>
        <taxon>asterids</taxon>
        <taxon>campanulids</taxon>
        <taxon>Asterales</taxon>
        <taxon>Asteraceae</taxon>
        <taxon>Asteroideae</taxon>
        <taxon>Anthemideae</taxon>
        <taxon>Anthemidinae</taxon>
        <taxon>Tanacetum</taxon>
    </lineage>
</organism>
<name>A0ABQ5E332_9ASTR</name>
<evidence type="ECO:0000313" key="1">
    <source>
        <dbReference type="EMBL" id="GJT45637.1"/>
    </source>
</evidence>